<protein>
    <submittedName>
        <fullName evidence="3">Luciferase family oxidoreductase, group 1</fullName>
    </submittedName>
</protein>
<dbReference type="GO" id="GO:0016705">
    <property type="term" value="F:oxidoreductase activity, acting on paired donors, with incorporation or reduction of molecular oxygen"/>
    <property type="evidence" value="ECO:0007669"/>
    <property type="project" value="InterPro"/>
</dbReference>
<gene>
    <name evidence="3" type="ORF">SAMN02745673_01181</name>
</gene>
<dbReference type="InterPro" id="IPR050766">
    <property type="entry name" value="Bact_Lucif_Oxidored"/>
</dbReference>
<evidence type="ECO:0000313" key="4">
    <source>
        <dbReference type="Proteomes" id="UP000190637"/>
    </source>
</evidence>
<dbReference type="GO" id="GO:0005829">
    <property type="term" value="C:cytosol"/>
    <property type="evidence" value="ECO:0007669"/>
    <property type="project" value="TreeGrafter"/>
</dbReference>
<comment type="similarity">
    <text evidence="1">To bacterial alkanal monooxygenase alpha and beta chains.</text>
</comment>
<dbReference type="Pfam" id="PF00296">
    <property type="entry name" value="Bac_luciferase"/>
    <property type="match status" value="1"/>
</dbReference>
<name>A0A1T4MX65_9ACTN</name>
<dbReference type="Gene3D" id="3.20.20.30">
    <property type="entry name" value="Luciferase-like domain"/>
    <property type="match status" value="1"/>
</dbReference>
<dbReference type="InterPro" id="IPR036661">
    <property type="entry name" value="Luciferase-like_sf"/>
</dbReference>
<dbReference type="InterPro" id="IPR019949">
    <property type="entry name" value="CmoO-like"/>
</dbReference>
<dbReference type="SUPFAM" id="SSF51679">
    <property type="entry name" value="Bacterial luciferase-like"/>
    <property type="match status" value="1"/>
</dbReference>
<dbReference type="PANTHER" id="PTHR30137:SF6">
    <property type="entry name" value="LUCIFERASE-LIKE MONOOXYGENASE"/>
    <property type="match status" value="1"/>
</dbReference>
<accession>A0A1T4MX65</accession>
<feature type="domain" description="Luciferase-like" evidence="2">
    <location>
        <begin position="30"/>
        <end position="317"/>
    </location>
</feature>
<reference evidence="3 4" key="1">
    <citation type="submission" date="2017-02" db="EMBL/GenBank/DDBJ databases">
        <authorList>
            <person name="Peterson S.W."/>
        </authorList>
    </citation>
    <scope>NUCLEOTIDE SEQUENCE [LARGE SCALE GENOMIC DNA]</scope>
    <source>
        <strain evidence="3 4">DSM 45154</strain>
    </source>
</reference>
<organism evidence="3 4">
    <name type="scientific">Marinactinospora thermotolerans DSM 45154</name>
    <dbReference type="NCBI Taxonomy" id="1122192"/>
    <lineage>
        <taxon>Bacteria</taxon>
        <taxon>Bacillati</taxon>
        <taxon>Actinomycetota</taxon>
        <taxon>Actinomycetes</taxon>
        <taxon>Streptosporangiales</taxon>
        <taxon>Nocardiopsidaceae</taxon>
        <taxon>Marinactinospora</taxon>
    </lineage>
</organism>
<sequence>MFRGVGNDVATSRRLRSIPLSVLDRSSVRRGREPAEAVRETVRFARRVEELGYHRFWVSEHHGVPGLAGPAPTVLAAAVAAATSRIRVGTGGVMLPNHRPLVVAEQFGVLQALHPGRIDMGVGRSLAFTGAIRRALGTGMDATADFSERLAELLGYFTGDPSRPSGVRAYPGEGLRPAPFLLATGEGALVAAGLGLPLVVAPVGGEGRMVDLIARYRERFRPSVWSQAPYVVVSGNVAVAESAERARSLLVPEAWANAHARVHGVFPPLEPAEEIEGRVMSRQERERFDAAMRGHVHGTGEEVAQALEGLVERTGADELLVTTSTFDREEMLDSYRRLARVAALA</sequence>
<evidence type="ECO:0000256" key="1">
    <source>
        <dbReference type="ARBA" id="ARBA00007789"/>
    </source>
</evidence>
<evidence type="ECO:0000313" key="3">
    <source>
        <dbReference type="EMBL" id="SJZ71649.1"/>
    </source>
</evidence>
<dbReference type="STRING" id="1122192.SAMN02745673_01181"/>
<dbReference type="EMBL" id="FUWS01000003">
    <property type="protein sequence ID" value="SJZ71649.1"/>
    <property type="molecule type" value="Genomic_DNA"/>
</dbReference>
<proteinExistence type="predicted"/>
<keyword evidence="4" id="KW-1185">Reference proteome</keyword>
<dbReference type="Proteomes" id="UP000190637">
    <property type="component" value="Unassembled WGS sequence"/>
</dbReference>
<dbReference type="AlphaFoldDB" id="A0A1T4MX65"/>
<evidence type="ECO:0000259" key="2">
    <source>
        <dbReference type="Pfam" id="PF00296"/>
    </source>
</evidence>
<dbReference type="InterPro" id="IPR011251">
    <property type="entry name" value="Luciferase-like_dom"/>
</dbReference>
<dbReference type="PANTHER" id="PTHR30137">
    <property type="entry name" value="LUCIFERASE-LIKE MONOOXYGENASE"/>
    <property type="match status" value="1"/>
</dbReference>
<dbReference type="NCBIfam" id="TIGR03558">
    <property type="entry name" value="oxido_grp_1"/>
    <property type="match status" value="1"/>
</dbReference>